<reference evidence="2 3" key="2">
    <citation type="submission" date="2024-07" db="EMBL/GenBank/DDBJ databases">
        <authorList>
            <person name="Akdeniz Z."/>
        </authorList>
    </citation>
    <scope>NUCLEOTIDE SEQUENCE [LARGE SCALE GENOMIC DNA]</scope>
</reference>
<evidence type="ECO:0000313" key="1">
    <source>
        <dbReference type="EMBL" id="CAI9972311.1"/>
    </source>
</evidence>
<proteinExistence type="predicted"/>
<sequence length="258" mass="30003">MARSILLTKTELFGCVWTPLQVFIKIKTLLLPAETKFEQITQNGNIDDWEFPLTSHDLTINTDIQDTDLIYLAARIQQSFIAQLLINSALTKQFLFLWELRFQAQKYHILSNTNCKDTNLIFLLLEWIKIKVVQIDVESSKILQFQCKSFSINTAISLLFSNEIYAGTFSYFPNLRDSEVMQYFIFMGNIKDGSLIRPAPQKYSYLKNILNYYFDIVAIQKVQCNLKLQYYVLQNISSLRQVVIVPLHLMKVKSNAIT</sequence>
<dbReference type="EMBL" id="CAXDID020000495">
    <property type="protein sequence ID" value="CAL6097373.1"/>
    <property type="molecule type" value="Genomic_DNA"/>
</dbReference>
<dbReference type="EMBL" id="CATOUU010001105">
    <property type="protein sequence ID" value="CAI9972311.1"/>
    <property type="molecule type" value="Genomic_DNA"/>
</dbReference>
<gene>
    <name evidence="1" type="ORF">HINF_LOCUS59956</name>
    <name evidence="2" type="ORF">HINF_LOCUS68923</name>
</gene>
<comment type="caution">
    <text evidence="1">The sequence shown here is derived from an EMBL/GenBank/DDBJ whole genome shotgun (WGS) entry which is preliminary data.</text>
</comment>
<evidence type="ECO:0000313" key="2">
    <source>
        <dbReference type="EMBL" id="CAL6097373.1"/>
    </source>
</evidence>
<protein>
    <submittedName>
        <fullName evidence="2">Hypothetical_protein</fullName>
    </submittedName>
</protein>
<dbReference type="AlphaFoldDB" id="A0AA86V145"/>
<name>A0AA86V145_9EUKA</name>
<dbReference type="Proteomes" id="UP001642409">
    <property type="component" value="Unassembled WGS sequence"/>
</dbReference>
<reference evidence="1" key="1">
    <citation type="submission" date="2023-06" db="EMBL/GenBank/DDBJ databases">
        <authorList>
            <person name="Kurt Z."/>
        </authorList>
    </citation>
    <scope>NUCLEOTIDE SEQUENCE</scope>
</reference>
<evidence type="ECO:0000313" key="3">
    <source>
        <dbReference type="Proteomes" id="UP001642409"/>
    </source>
</evidence>
<keyword evidence="3" id="KW-1185">Reference proteome</keyword>
<accession>A0AA86V145</accession>
<organism evidence="1">
    <name type="scientific">Hexamita inflata</name>
    <dbReference type="NCBI Taxonomy" id="28002"/>
    <lineage>
        <taxon>Eukaryota</taxon>
        <taxon>Metamonada</taxon>
        <taxon>Diplomonadida</taxon>
        <taxon>Hexamitidae</taxon>
        <taxon>Hexamitinae</taxon>
        <taxon>Hexamita</taxon>
    </lineage>
</organism>